<evidence type="ECO:0008006" key="7">
    <source>
        <dbReference type="Google" id="ProtNLM"/>
    </source>
</evidence>
<gene>
    <name evidence="5" type="ORF">LTR16_001447</name>
</gene>
<proteinExistence type="inferred from homology"/>
<reference evidence="5 6" key="1">
    <citation type="submission" date="2023-08" db="EMBL/GenBank/DDBJ databases">
        <title>Black Yeasts Isolated from many extreme environments.</title>
        <authorList>
            <person name="Coleine C."/>
            <person name="Stajich J.E."/>
            <person name="Selbmann L."/>
        </authorList>
    </citation>
    <scope>NUCLEOTIDE SEQUENCE [LARGE SCALE GENOMIC DNA]</scope>
    <source>
        <strain evidence="5 6">CCFEE 536</strain>
    </source>
</reference>
<organism evidence="5 6">
    <name type="scientific">Cryomyces antarcticus</name>
    <dbReference type="NCBI Taxonomy" id="329879"/>
    <lineage>
        <taxon>Eukaryota</taxon>
        <taxon>Fungi</taxon>
        <taxon>Dikarya</taxon>
        <taxon>Ascomycota</taxon>
        <taxon>Pezizomycotina</taxon>
        <taxon>Dothideomycetes</taxon>
        <taxon>Dothideomycetes incertae sedis</taxon>
        <taxon>Cryomyces</taxon>
    </lineage>
</organism>
<dbReference type="Gene3D" id="1.10.630.10">
    <property type="entry name" value="Cytochrome P450"/>
    <property type="match status" value="1"/>
</dbReference>
<dbReference type="Proteomes" id="UP001357485">
    <property type="component" value="Unassembled WGS sequence"/>
</dbReference>
<protein>
    <recommendedName>
        <fullName evidence="7">Cytochrome P450</fullName>
    </recommendedName>
</protein>
<evidence type="ECO:0000313" key="6">
    <source>
        <dbReference type="Proteomes" id="UP001357485"/>
    </source>
</evidence>
<sequence length="175" mass="19337">MFLFTLGTFPLGFRRGYPTDLVAAADDLQADIQLEPSHRALRSKARVRNPPIVPYSIPFVGNLFAFAFDTAGFIASLSHVRTVSLGLFRKRFGDYIPCRVRVANQTIHIISGPEHINTLFKNSRDLTTKPSAVLVVENAFGAPAADHHILEADNTGFLQKPAEGSNPIKPHNRIF</sequence>
<accession>A0ABR0M8H1</accession>
<dbReference type="PANTHER" id="PTHR24304:SF2">
    <property type="entry name" value="24-HYDROXYCHOLESTEROL 7-ALPHA-HYDROXYLASE"/>
    <property type="match status" value="1"/>
</dbReference>
<keyword evidence="3" id="KW-0479">Metal-binding</keyword>
<evidence type="ECO:0000256" key="2">
    <source>
        <dbReference type="ARBA" id="ARBA00022617"/>
    </source>
</evidence>
<comment type="caution">
    <text evidence="5">The sequence shown here is derived from an EMBL/GenBank/DDBJ whole genome shotgun (WGS) entry which is preliminary data.</text>
</comment>
<name>A0ABR0M8H1_9PEZI</name>
<comment type="similarity">
    <text evidence="1">Belongs to the cytochrome P450 family.</text>
</comment>
<evidence type="ECO:0000313" key="5">
    <source>
        <dbReference type="EMBL" id="KAK5294139.1"/>
    </source>
</evidence>
<keyword evidence="6" id="KW-1185">Reference proteome</keyword>
<evidence type="ECO:0000256" key="3">
    <source>
        <dbReference type="ARBA" id="ARBA00022723"/>
    </source>
</evidence>
<keyword evidence="4" id="KW-0408">Iron</keyword>
<dbReference type="PANTHER" id="PTHR24304">
    <property type="entry name" value="CYTOCHROME P450 FAMILY 7"/>
    <property type="match status" value="1"/>
</dbReference>
<evidence type="ECO:0000256" key="1">
    <source>
        <dbReference type="ARBA" id="ARBA00010617"/>
    </source>
</evidence>
<dbReference type="EMBL" id="JAVRRA010000077">
    <property type="protein sequence ID" value="KAK5294139.1"/>
    <property type="molecule type" value="Genomic_DNA"/>
</dbReference>
<keyword evidence="2" id="KW-0349">Heme</keyword>
<dbReference type="InterPro" id="IPR036396">
    <property type="entry name" value="Cyt_P450_sf"/>
</dbReference>
<dbReference type="InterPro" id="IPR050529">
    <property type="entry name" value="CYP450_sterol_14alpha_dmase"/>
</dbReference>
<evidence type="ECO:0000256" key="4">
    <source>
        <dbReference type="ARBA" id="ARBA00023004"/>
    </source>
</evidence>